<evidence type="ECO:0000256" key="2">
    <source>
        <dbReference type="ARBA" id="ARBA00022884"/>
    </source>
</evidence>
<dbReference type="Proteomes" id="UP001069090">
    <property type="component" value="Unassembled WGS sequence"/>
</dbReference>
<evidence type="ECO:0000256" key="6">
    <source>
        <dbReference type="SAM" id="MobiDB-lite"/>
    </source>
</evidence>
<feature type="compositionally biased region" description="Basic and acidic residues" evidence="6">
    <location>
        <begin position="209"/>
        <end position="218"/>
    </location>
</feature>
<dbReference type="NCBIfam" id="NF004128">
    <property type="entry name" value="PRK05618.1-2"/>
    <property type="match status" value="1"/>
</dbReference>
<dbReference type="NCBIfam" id="NF004130">
    <property type="entry name" value="PRK05618.1-5"/>
    <property type="match status" value="1"/>
</dbReference>
<evidence type="ECO:0000256" key="3">
    <source>
        <dbReference type="ARBA" id="ARBA00022980"/>
    </source>
</evidence>
<evidence type="ECO:0000313" key="10">
    <source>
        <dbReference type="Proteomes" id="UP001069090"/>
    </source>
</evidence>
<evidence type="ECO:0000313" key="9">
    <source>
        <dbReference type="EMBL" id="MCZ0863924.1"/>
    </source>
</evidence>
<evidence type="ECO:0000259" key="8">
    <source>
        <dbReference type="Pfam" id="PF14693"/>
    </source>
</evidence>
<feature type="domain" description="Large ribosomal subunit protein bL25 beta" evidence="8">
    <location>
        <begin position="104"/>
        <end position="195"/>
    </location>
</feature>
<reference evidence="9 10" key="1">
    <citation type="submission" date="2022-12" db="EMBL/GenBank/DDBJ databases">
        <title>Dasania phycosphaerae sp. nov., isolated from particulate material of the south coast of Korea.</title>
        <authorList>
            <person name="Jiang Y."/>
        </authorList>
    </citation>
    <scope>NUCLEOTIDE SEQUENCE [LARGE SCALE GENOMIC DNA]</scope>
    <source>
        <strain evidence="9 10">GY-19</strain>
    </source>
</reference>
<comment type="subunit">
    <text evidence="5">Part of the 50S ribosomal subunit; part of the 5S rRNA/L5/L18/L25 subcomplex. Contacts the 5S rRNA. Binds to the 5S rRNA independently of L5 and L18.</text>
</comment>
<evidence type="ECO:0000259" key="7">
    <source>
        <dbReference type="Pfam" id="PF01386"/>
    </source>
</evidence>
<comment type="similarity">
    <text evidence="5">Belongs to the bacterial ribosomal protein bL25 family. CTC subfamily.</text>
</comment>
<dbReference type="GO" id="GO:0006412">
    <property type="term" value="P:translation"/>
    <property type="evidence" value="ECO:0007669"/>
    <property type="project" value="UniProtKB-UniRule"/>
</dbReference>
<dbReference type="EMBL" id="JAPTGG010000001">
    <property type="protein sequence ID" value="MCZ0863924.1"/>
    <property type="molecule type" value="Genomic_DNA"/>
</dbReference>
<dbReference type="GO" id="GO:0022625">
    <property type="term" value="C:cytosolic large ribosomal subunit"/>
    <property type="evidence" value="ECO:0007669"/>
    <property type="project" value="TreeGrafter"/>
</dbReference>
<dbReference type="InterPro" id="IPR020930">
    <property type="entry name" value="Ribosomal_uL5_bac-type"/>
</dbReference>
<proteinExistence type="inferred from homology"/>
<keyword evidence="4 5" id="KW-0687">Ribonucleoprotein</keyword>
<protein>
    <recommendedName>
        <fullName evidence="5">Large ribosomal subunit protein bL25</fullName>
    </recommendedName>
    <alternativeName>
        <fullName evidence="5">General stress protein CTC</fullName>
    </alternativeName>
</protein>
<dbReference type="GO" id="GO:0008097">
    <property type="term" value="F:5S rRNA binding"/>
    <property type="evidence" value="ECO:0007669"/>
    <property type="project" value="InterPro"/>
</dbReference>
<dbReference type="NCBIfam" id="NF004612">
    <property type="entry name" value="PRK05943.1"/>
    <property type="match status" value="1"/>
</dbReference>
<dbReference type="NCBIfam" id="TIGR00731">
    <property type="entry name" value="bL25_bact_ctc"/>
    <property type="match status" value="1"/>
</dbReference>
<keyword evidence="3 5" id="KW-0689">Ribosomal protein</keyword>
<dbReference type="Pfam" id="PF14693">
    <property type="entry name" value="Ribosomal_TL5_C"/>
    <property type="match status" value="1"/>
</dbReference>
<name>A0A9J6RHJ6_9GAMM</name>
<dbReference type="InterPro" id="IPR001021">
    <property type="entry name" value="Ribosomal_bL25_long"/>
</dbReference>
<evidence type="ECO:0000256" key="1">
    <source>
        <dbReference type="ARBA" id="ARBA00022730"/>
    </source>
</evidence>
<feature type="domain" description="Large ribosomal subunit protein bL25 L25" evidence="7">
    <location>
        <begin position="7"/>
        <end position="96"/>
    </location>
</feature>
<sequence>MSGEFTLDAQTRTDLGKGASRRLRRLDNKVLGIIYGGGKKKPAPIMVAENEIVKLANNEAFFTSLITLNLDGKAEQVVVKDVQRHPAKETFMHVDFMRVSAKTKITMHVPLHFINEESCPGVKLQGGKANHALNDIEVSCLPKDLPEFIEVDLGALNAGENIHLSDLKLPKGVESVALSHGEDHDLLVCAVNVPRGAAGDDEAEAEGDAEAKAEGGEE</sequence>
<dbReference type="CDD" id="cd00495">
    <property type="entry name" value="Ribosomal_L25_TL5_CTC"/>
    <property type="match status" value="1"/>
</dbReference>
<dbReference type="AlphaFoldDB" id="A0A9J6RHJ6"/>
<keyword evidence="1 5" id="KW-0699">rRNA-binding</keyword>
<evidence type="ECO:0000256" key="5">
    <source>
        <dbReference type="HAMAP-Rule" id="MF_01334"/>
    </source>
</evidence>
<dbReference type="InterPro" id="IPR020057">
    <property type="entry name" value="Ribosomal_bL25_b-dom"/>
</dbReference>
<dbReference type="GO" id="GO:0003735">
    <property type="term" value="F:structural constituent of ribosome"/>
    <property type="evidence" value="ECO:0007669"/>
    <property type="project" value="InterPro"/>
</dbReference>
<dbReference type="HAMAP" id="MF_01334">
    <property type="entry name" value="Ribosomal_bL25_CTC"/>
    <property type="match status" value="1"/>
</dbReference>
<dbReference type="InterPro" id="IPR011035">
    <property type="entry name" value="Ribosomal_bL25/Gln-tRNA_synth"/>
</dbReference>
<comment type="caution">
    <text evidence="9">The sequence shown here is derived from an EMBL/GenBank/DDBJ whole genome shotgun (WGS) entry which is preliminary data.</text>
</comment>
<organism evidence="9 10">
    <name type="scientific">Dasania phycosphaerae</name>
    <dbReference type="NCBI Taxonomy" id="2950436"/>
    <lineage>
        <taxon>Bacteria</taxon>
        <taxon>Pseudomonadati</taxon>
        <taxon>Pseudomonadota</taxon>
        <taxon>Gammaproteobacteria</taxon>
        <taxon>Cellvibrionales</taxon>
        <taxon>Spongiibacteraceae</taxon>
        <taxon>Dasania</taxon>
    </lineage>
</organism>
<comment type="function">
    <text evidence="5">This is one of the proteins that binds to the 5S RNA in the ribosome where it forms part of the central protuberance.</text>
</comment>
<accession>A0A9J6RHJ6</accession>
<dbReference type="InterPro" id="IPR029751">
    <property type="entry name" value="Ribosomal_L25_dom"/>
</dbReference>
<evidence type="ECO:0000256" key="4">
    <source>
        <dbReference type="ARBA" id="ARBA00023274"/>
    </source>
</evidence>
<gene>
    <name evidence="5" type="primary">rplY</name>
    <name evidence="5" type="synonym">ctc</name>
    <name evidence="9" type="ORF">O0V09_01855</name>
</gene>
<dbReference type="InterPro" id="IPR020056">
    <property type="entry name" value="Rbsml_bL25/Gln-tRNA_synth_N"/>
</dbReference>
<dbReference type="Pfam" id="PF01386">
    <property type="entry name" value="Ribosomal_L25p"/>
    <property type="match status" value="1"/>
</dbReference>
<keyword evidence="2 5" id="KW-0694">RNA-binding</keyword>
<dbReference type="InterPro" id="IPR037121">
    <property type="entry name" value="Ribosomal_bL25_C"/>
</dbReference>
<feature type="compositionally biased region" description="Acidic residues" evidence="6">
    <location>
        <begin position="199"/>
        <end position="208"/>
    </location>
</feature>
<dbReference type="RefSeq" id="WP_258330072.1">
    <property type="nucleotide sequence ID" value="NZ_JAPTGG010000001.1"/>
</dbReference>
<dbReference type="Gene3D" id="2.40.240.10">
    <property type="entry name" value="Ribosomal Protein L25, Chain P"/>
    <property type="match status" value="1"/>
</dbReference>
<feature type="region of interest" description="Disordered" evidence="6">
    <location>
        <begin position="198"/>
        <end position="218"/>
    </location>
</feature>
<dbReference type="Gene3D" id="2.170.120.20">
    <property type="entry name" value="Ribosomal protein L25, beta domain"/>
    <property type="match status" value="1"/>
</dbReference>
<dbReference type="PANTHER" id="PTHR33284:SF1">
    <property type="entry name" value="RIBOSOMAL PROTEIN L25_GLN-TRNA SYNTHETASE, ANTI-CODON-BINDING DOMAIN-CONTAINING PROTEIN"/>
    <property type="match status" value="1"/>
</dbReference>
<keyword evidence="10" id="KW-1185">Reference proteome</keyword>
<dbReference type="PANTHER" id="PTHR33284">
    <property type="entry name" value="RIBOSOMAL PROTEIN L25/GLN-TRNA SYNTHETASE, ANTI-CODON-BINDING DOMAIN-CONTAINING PROTEIN"/>
    <property type="match status" value="1"/>
</dbReference>
<dbReference type="SUPFAM" id="SSF50715">
    <property type="entry name" value="Ribosomal protein L25-like"/>
    <property type="match status" value="1"/>
</dbReference>